<dbReference type="PANTHER" id="PTHR20941:SF1">
    <property type="entry name" value="FOLIC ACID SYNTHESIS PROTEIN FOL1"/>
    <property type="match status" value="1"/>
</dbReference>
<dbReference type="InterPro" id="IPR006390">
    <property type="entry name" value="DHP_synth_dom"/>
</dbReference>
<dbReference type="Gene3D" id="3.20.20.20">
    <property type="entry name" value="Dihydropteroate synthase-like"/>
    <property type="match status" value="1"/>
</dbReference>
<dbReference type="GO" id="GO:0004156">
    <property type="term" value="F:dihydropteroate synthase activity"/>
    <property type="evidence" value="ECO:0007669"/>
    <property type="project" value="UniProtKB-EC"/>
</dbReference>
<gene>
    <name evidence="10" type="ORF">METZ01_LOCUS74678</name>
</gene>
<keyword evidence="7" id="KW-0460">Magnesium</keyword>
<dbReference type="Pfam" id="PF00809">
    <property type="entry name" value="Pterin_bind"/>
    <property type="match status" value="1"/>
</dbReference>
<dbReference type="InterPro" id="IPR011005">
    <property type="entry name" value="Dihydropteroate_synth-like_sf"/>
</dbReference>
<dbReference type="GO" id="GO:0046656">
    <property type="term" value="P:folic acid biosynthetic process"/>
    <property type="evidence" value="ECO:0007669"/>
    <property type="project" value="UniProtKB-KW"/>
</dbReference>
<feature type="non-terminal residue" evidence="10">
    <location>
        <position position="1"/>
    </location>
</feature>
<dbReference type="GO" id="GO:0046654">
    <property type="term" value="P:tetrahydrofolate biosynthetic process"/>
    <property type="evidence" value="ECO:0007669"/>
    <property type="project" value="TreeGrafter"/>
</dbReference>
<dbReference type="EC" id="2.5.1.15" evidence="4"/>
<evidence type="ECO:0000256" key="8">
    <source>
        <dbReference type="ARBA" id="ARBA00022909"/>
    </source>
</evidence>
<dbReference type="GO" id="GO:0005829">
    <property type="term" value="C:cytosol"/>
    <property type="evidence" value="ECO:0007669"/>
    <property type="project" value="TreeGrafter"/>
</dbReference>
<evidence type="ECO:0000256" key="2">
    <source>
        <dbReference type="ARBA" id="ARBA00001946"/>
    </source>
</evidence>
<comment type="cofactor">
    <cofactor evidence="2">
        <name>Mg(2+)</name>
        <dbReference type="ChEBI" id="CHEBI:18420"/>
    </cofactor>
</comment>
<dbReference type="PROSITE" id="PS00793">
    <property type="entry name" value="DHPS_2"/>
    <property type="match status" value="1"/>
</dbReference>
<evidence type="ECO:0000259" key="9">
    <source>
        <dbReference type="PROSITE" id="PS50972"/>
    </source>
</evidence>
<proteinExistence type="predicted"/>
<keyword evidence="5" id="KW-0808">Transferase</keyword>
<evidence type="ECO:0000256" key="1">
    <source>
        <dbReference type="ARBA" id="ARBA00000012"/>
    </source>
</evidence>
<keyword evidence="8" id="KW-0289">Folate biosynthesis</keyword>
<dbReference type="PROSITE" id="PS00792">
    <property type="entry name" value="DHPS_1"/>
    <property type="match status" value="1"/>
</dbReference>
<dbReference type="GO" id="GO:0046872">
    <property type="term" value="F:metal ion binding"/>
    <property type="evidence" value="ECO:0007669"/>
    <property type="project" value="UniProtKB-KW"/>
</dbReference>
<evidence type="ECO:0000256" key="3">
    <source>
        <dbReference type="ARBA" id="ARBA00004763"/>
    </source>
</evidence>
<feature type="non-terminal residue" evidence="10">
    <location>
        <position position="274"/>
    </location>
</feature>
<dbReference type="CDD" id="cd00739">
    <property type="entry name" value="DHPS"/>
    <property type="match status" value="1"/>
</dbReference>
<feature type="domain" description="Pterin-binding" evidence="9">
    <location>
        <begin position="17"/>
        <end position="271"/>
    </location>
</feature>
<dbReference type="PANTHER" id="PTHR20941">
    <property type="entry name" value="FOLATE SYNTHESIS PROTEINS"/>
    <property type="match status" value="1"/>
</dbReference>
<sequence length="274" mass="29323">VIVELGADHRYDCSTRTLVMGILNRTPDSFWDRGRFWEFDDFLRLADRHVANGADLLDVGGSKAGPGPEVTEAEELDRVVPAVEALRARFDLPVAVDTFRGSVVAEALAVGACVGNDISGFADPTFLPACARAGASVVATHVRIGPRIPDPTPRYDDVVLEVRGFLAERVAMARAAGIPDERIMIDAGLDLGKTPDMSALLLRSSEDLTSLGRPVFLSASNKGFLGEMTGAAVDDRREPSWAAHALGIALGCRIIRAHDVRGGRRVADVLEALL</sequence>
<comment type="catalytic activity">
    <reaction evidence="1">
        <text>(7,8-dihydropterin-6-yl)methyl diphosphate + 4-aminobenzoate = 7,8-dihydropteroate + diphosphate</text>
        <dbReference type="Rhea" id="RHEA:19949"/>
        <dbReference type="ChEBI" id="CHEBI:17836"/>
        <dbReference type="ChEBI" id="CHEBI:17839"/>
        <dbReference type="ChEBI" id="CHEBI:33019"/>
        <dbReference type="ChEBI" id="CHEBI:72950"/>
        <dbReference type="EC" id="2.5.1.15"/>
    </reaction>
</comment>
<evidence type="ECO:0000313" key="10">
    <source>
        <dbReference type="EMBL" id="SVA21824.1"/>
    </source>
</evidence>
<dbReference type="NCBIfam" id="TIGR01496">
    <property type="entry name" value="DHPS"/>
    <property type="match status" value="1"/>
</dbReference>
<evidence type="ECO:0000256" key="7">
    <source>
        <dbReference type="ARBA" id="ARBA00022842"/>
    </source>
</evidence>
<dbReference type="EMBL" id="UINC01005516">
    <property type="protein sequence ID" value="SVA21824.1"/>
    <property type="molecule type" value="Genomic_DNA"/>
</dbReference>
<evidence type="ECO:0000256" key="6">
    <source>
        <dbReference type="ARBA" id="ARBA00022723"/>
    </source>
</evidence>
<protein>
    <recommendedName>
        <fullName evidence="4">dihydropteroate synthase</fullName>
        <ecNumber evidence="4">2.5.1.15</ecNumber>
    </recommendedName>
</protein>
<name>A0A381U160_9ZZZZ</name>
<comment type="pathway">
    <text evidence="3">Cofactor biosynthesis; tetrahydrofolate biosynthesis; 7,8-dihydrofolate from 2-amino-4-hydroxy-6-hydroxymethyl-7,8-dihydropteridine diphosphate and 4-aminobenzoate: step 1/2.</text>
</comment>
<dbReference type="InterPro" id="IPR000489">
    <property type="entry name" value="Pterin-binding_dom"/>
</dbReference>
<accession>A0A381U160</accession>
<keyword evidence="6" id="KW-0479">Metal-binding</keyword>
<reference evidence="10" key="1">
    <citation type="submission" date="2018-05" db="EMBL/GenBank/DDBJ databases">
        <authorList>
            <person name="Lanie J.A."/>
            <person name="Ng W.-L."/>
            <person name="Kazmierczak K.M."/>
            <person name="Andrzejewski T.M."/>
            <person name="Davidsen T.M."/>
            <person name="Wayne K.J."/>
            <person name="Tettelin H."/>
            <person name="Glass J.I."/>
            <person name="Rusch D."/>
            <person name="Podicherti R."/>
            <person name="Tsui H.-C.T."/>
            <person name="Winkler M.E."/>
        </authorList>
    </citation>
    <scope>NUCLEOTIDE SEQUENCE</scope>
</reference>
<evidence type="ECO:0000256" key="5">
    <source>
        <dbReference type="ARBA" id="ARBA00022679"/>
    </source>
</evidence>
<dbReference type="PROSITE" id="PS50972">
    <property type="entry name" value="PTERIN_BINDING"/>
    <property type="match status" value="1"/>
</dbReference>
<dbReference type="InterPro" id="IPR045031">
    <property type="entry name" value="DHP_synth-like"/>
</dbReference>
<dbReference type="SUPFAM" id="SSF51717">
    <property type="entry name" value="Dihydropteroate synthetase-like"/>
    <property type="match status" value="1"/>
</dbReference>
<dbReference type="AlphaFoldDB" id="A0A381U160"/>
<organism evidence="10">
    <name type="scientific">marine metagenome</name>
    <dbReference type="NCBI Taxonomy" id="408172"/>
    <lineage>
        <taxon>unclassified sequences</taxon>
        <taxon>metagenomes</taxon>
        <taxon>ecological metagenomes</taxon>
    </lineage>
</organism>
<evidence type="ECO:0000256" key="4">
    <source>
        <dbReference type="ARBA" id="ARBA00012458"/>
    </source>
</evidence>